<evidence type="ECO:0000313" key="2">
    <source>
        <dbReference type="EMBL" id="KAJ7356659.1"/>
    </source>
</evidence>
<name>A0AAD7EYW5_9AGAR</name>
<dbReference type="Proteomes" id="UP001218218">
    <property type="component" value="Unassembled WGS sequence"/>
</dbReference>
<dbReference type="AlphaFoldDB" id="A0AAD7EYW5"/>
<feature type="chain" id="PRO_5041941351" description="DOMON domain-containing protein" evidence="1">
    <location>
        <begin position="22"/>
        <end position="85"/>
    </location>
</feature>
<evidence type="ECO:0000313" key="3">
    <source>
        <dbReference type="Proteomes" id="UP001218218"/>
    </source>
</evidence>
<keyword evidence="1" id="KW-0732">Signal</keyword>
<feature type="signal peptide" evidence="1">
    <location>
        <begin position="1"/>
        <end position="21"/>
    </location>
</feature>
<protein>
    <recommendedName>
        <fullName evidence="4">DOMON domain-containing protein</fullName>
    </recommendedName>
</protein>
<gene>
    <name evidence="2" type="ORF">DFH08DRAFT_462365</name>
</gene>
<dbReference type="EMBL" id="JARIHO010000008">
    <property type="protein sequence ID" value="KAJ7356659.1"/>
    <property type="molecule type" value="Genomic_DNA"/>
</dbReference>
<accession>A0AAD7EYW5</accession>
<evidence type="ECO:0008006" key="4">
    <source>
        <dbReference type="Google" id="ProtNLM"/>
    </source>
</evidence>
<reference evidence="2" key="1">
    <citation type="submission" date="2023-03" db="EMBL/GenBank/DDBJ databases">
        <title>Massive genome expansion in bonnet fungi (Mycena s.s.) driven by repeated elements and novel gene families across ecological guilds.</title>
        <authorList>
            <consortium name="Lawrence Berkeley National Laboratory"/>
            <person name="Harder C.B."/>
            <person name="Miyauchi S."/>
            <person name="Viragh M."/>
            <person name="Kuo A."/>
            <person name="Thoen E."/>
            <person name="Andreopoulos B."/>
            <person name="Lu D."/>
            <person name="Skrede I."/>
            <person name="Drula E."/>
            <person name="Henrissat B."/>
            <person name="Morin E."/>
            <person name="Kohler A."/>
            <person name="Barry K."/>
            <person name="LaButti K."/>
            <person name="Morin E."/>
            <person name="Salamov A."/>
            <person name="Lipzen A."/>
            <person name="Mereny Z."/>
            <person name="Hegedus B."/>
            <person name="Baldrian P."/>
            <person name="Stursova M."/>
            <person name="Weitz H."/>
            <person name="Taylor A."/>
            <person name="Grigoriev I.V."/>
            <person name="Nagy L.G."/>
            <person name="Martin F."/>
            <person name="Kauserud H."/>
        </authorList>
    </citation>
    <scope>NUCLEOTIDE SEQUENCE</scope>
    <source>
        <strain evidence="2">CBHHK002</strain>
    </source>
</reference>
<organism evidence="2 3">
    <name type="scientific">Mycena albidolilacea</name>
    <dbReference type="NCBI Taxonomy" id="1033008"/>
    <lineage>
        <taxon>Eukaryota</taxon>
        <taxon>Fungi</taxon>
        <taxon>Dikarya</taxon>
        <taxon>Basidiomycota</taxon>
        <taxon>Agaricomycotina</taxon>
        <taxon>Agaricomycetes</taxon>
        <taxon>Agaricomycetidae</taxon>
        <taxon>Agaricales</taxon>
        <taxon>Marasmiineae</taxon>
        <taxon>Mycenaceae</taxon>
        <taxon>Mycena</taxon>
    </lineage>
</organism>
<proteinExistence type="predicted"/>
<comment type="caution">
    <text evidence="2">The sequence shown here is derived from an EMBL/GenBank/DDBJ whole genome shotgun (WGS) entry which is preliminary data.</text>
</comment>
<keyword evidence="3" id="KW-1185">Reference proteome</keyword>
<sequence>MLRFGTVRLFSFSISFPACLLIVFQSPPLRIPHTIALNYECVAARAVTMNYTSSSSLPPKSLDWIGIGIGFTQNGFTRNQRVVHY</sequence>
<evidence type="ECO:0000256" key="1">
    <source>
        <dbReference type="SAM" id="SignalP"/>
    </source>
</evidence>